<feature type="signal peptide" evidence="2">
    <location>
        <begin position="1"/>
        <end position="31"/>
    </location>
</feature>
<dbReference type="InterPro" id="IPR039279">
    <property type="entry name" value="QRT3-like"/>
</dbReference>
<dbReference type="Gene3D" id="2.160.20.10">
    <property type="entry name" value="Single-stranded right-handed beta-helix, Pectin lyase-like"/>
    <property type="match status" value="2"/>
</dbReference>
<reference evidence="4 5" key="1">
    <citation type="journal article" date="2018" name="Nat. Ecol. Evol.">
        <title>Pezizomycetes genomes reveal the molecular basis of ectomycorrhizal truffle lifestyle.</title>
        <authorList>
            <person name="Murat C."/>
            <person name="Payen T."/>
            <person name="Noel B."/>
            <person name="Kuo A."/>
            <person name="Morin E."/>
            <person name="Chen J."/>
            <person name="Kohler A."/>
            <person name="Krizsan K."/>
            <person name="Balestrini R."/>
            <person name="Da Silva C."/>
            <person name="Montanini B."/>
            <person name="Hainaut M."/>
            <person name="Levati E."/>
            <person name="Barry K.W."/>
            <person name="Belfiori B."/>
            <person name="Cichocki N."/>
            <person name="Clum A."/>
            <person name="Dockter R.B."/>
            <person name="Fauchery L."/>
            <person name="Guy J."/>
            <person name="Iotti M."/>
            <person name="Le Tacon F."/>
            <person name="Lindquist E.A."/>
            <person name="Lipzen A."/>
            <person name="Malagnac F."/>
            <person name="Mello A."/>
            <person name="Molinier V."/>
            <person name="Miyauchi S."/>
            <person name="Poulain J."/>
            <person name="Riccioni C."/>
            <person name="Rubini A."/>
            <person name="Sitrit Y."/>
            <person name="Splivallo R."/>
            <person name="Traeger S."/>
            <person name="Wang M."/>
            <person name="Zifcakova L."/>
            <person name="Wipf D."/>
            <person name="Zambonelli A."/>
            <person name="Paolocci F."/>
            <person name="Nowrousian M."/>
            <person name="Ottonello S."/>
            <person name="Baldrian P."/>
            <person name="Spatafora J.W."/>
            <person name="Henrissat B."/>
            <person name="Nagy L.G."/>
            <person name="Aury J.M."/>
            <person name="Wincker P."/>
            <person name="Grigoriev I.V."/>
            <person name="Bonfante P."/>
            <person name="Martin F.M."/>
        </authorList>
    </citation>
    <scope>NUCLEOTIDE SEQUENCE [LARGE SCALE GENOMIC DNA]</scope>
    <source>
        <strain evidence="4 5">RN42</strain>
    </source>
</reference>
<dbReference type="PANTHER" id="PTHR33928:SF2">
    <property type="entry name" value="PECTATE LYASE SUPERFAMILY PROTEIN DOMAIN-CONTAINING PROTEIN-RELATED"/>
    <property type="match status" value="1"/>
</dbReference>
<keyword evidence="2" id="KW-0732">Signal</keyword>
<evidence type="ECO:0000256" key="1">
    <source>
        <dbReference type="SAM" id="MobiDB-lite"/>
    </source>
</evidence>
<evidence type="ECO:0000313" key="4">
    <source>
        <dbReference type="EMBL" id="RPA79578.1"/>
    </source>
</evidence>
<dbReference type="EMBL" id="ML119697">
    <property type="protein sequence ID" value="RPA79578.1"/>
    <property type="molecule type" value="Genomic_DNA"/>
</dbReference>
<dbReference type="InterPro" id="IPR018392">
    <property type="entry name" value="LysM"/>
</dbReference>
<dbReference type="SUPFAM" id="SSF51126">
    <property type="entry name" value="Pectin lyase-like"/>
    <property type="match status" value="2"/>
</dbReference>
<feature type="compositionally biased region" description="Polar residues" evidence="1">
    <location>
        <begin position="52"/>
        <end position="67"/>
    </location>
</feature>
<feature type="compositionally biased region" description="Basic residues" evidence="1">
    <location>
        <begin position="35"/>
        <end position="47"/>
    </location>
</feature>
<dbReference type="OrthoDB" id="1046782at2759"/>
<feature type="chain" id="PRO_5018015053" evidence="2">
    <location>
        <begin position="32"/>
        <end position="1385"/>
    </location>
</feature>
<dbReference type="Pfam" id="PF12708">
    <property type="entry name" value="Pect-lyase_RHGA_epim"/>
    <property type="match status" value="2"/>
</dbReference>
<feature type="region of interest" description="Disordered" evidence="1">
    <location>
        <begin position="35"/>
        <end position="67"/>
    </location>
</feature>
<dbReference type="GO" id="GO:0004650">
    <property type="term" value="F:polygalacturonase activity"/>
    <property type="evidence" value="ECO:0007669"/>
    <property type="project" value="InterPro"/>
</dbReference>
<keyword evidence="4" id="KW-0456">Lyase</keyword>
<name>A0A3N4I4G2_ASCIM</name>
<protein>
    <submittedName>
        <fullName evidence="4">Pectin lyase-like protein</fullName>
    </submittedName>
</protein>
<dbReference type="Proteomes" id="UP000275078">
    <property type="component" value="Unassembled WGS sequence"/>
</dbReference>
<dbReference type="SMART" id="SM00257">
    <property type="entry name" value="LysM"/>
    <property type="match status" value="3"/>
</dbReference>
<dbReference type="GO" id="GO:0016829">
    <property type="term" value="F:lyase activity"/>
    <property type="evidence" value="ECO:0007669"/>
    <property type="project" value="UniProtKB-KW"/>
</dbReference>
<evidence type="ECO:0000313" key="5">
    <source>
        <dbReference type="Proteomes" id="UP000275078"/>
    </source>
</evidence>
<dbReference type="PROSITE" id="PS51782">
    <property type="entry name" value="LYSM"/>
    <property type="match status" value="2"/>
</dbReference>
<proteinExistence type="predicted"/>
<dbReference type="InterPro" id="IPR011050">
    <property type="entry name" value="Pectin_lyase_fold/virulence"/>
</dbReference>
<dbReference type="STRING" id="1160509.A0A3N4I4G2"/>
<feature type="domain" description="LysM" evidence="3">
    <location>
        <begin position="1331"/>
        <end position="1380"/>
    </location>
</feature>
<dbReference type="CDD" id="cd00118">
    <property type="entry name" value="LysM"/>
    <property type="match status" value="1"/>
</dbReference>
<evidence type="ECO:0000256" key="2">
    <source>
        <dbReference type="SAM" id="SignalP"/>
    </source>
</evidence>
<dbReference type="PANTHER" id="PTHR33928">
    <property type="entry name" value="POLYGALACTURONASE QRT3"/>
    <property type="match status" value="1"/>
</dbReference>
<keyword evidence="5" id="KW-1185">Reference proteome</keyword>
<dbReference type="CDD" id="cd23668">
    <property type="entry name" value="GH55_beta13glucanase-like"/>
    <property type="match status" value="1"/>
</dbReference>
<gene>
    <name evidence="4" type="ORF">BJ508DRAFT_348029</name>
</gene>
<organism evidence="4 5">
    <name type="scientific">Ascobolus immersus RN42</name>
    <dbReference type="NCBI Taxonomy" id="1160509"/>
    <lineage>
        <taxon>Eukaryota</taxon>
        <taxon>Fungi</taxon>
        <taxon>Dikarya</taxon>
        <taxon>Ascomycota</taxon>
        <taxon>Pezizomycotina</taxon>
        <taxon>Pezizomycetes</taxon>
        <taxon>Pezizales</taxon>
        <taxon>Ascobolaceae</taxon>
        <taxon>Ascobolus</taxon>
    </lineage>
</organism>
<dbReference type="Gene3D" id="3.10.350.10">
    <property type="entry name" value="LysM domain"/>
    <property type="match status" value="3"/>
</dbReference>
<dbReference type="FunFam" id="2.160.20.10:FF:000049">
    <property type="entry name" value="Putative exo-beta-1,3-glucanase"/>
    <property type="match status" value="1"/>
</dbReference>
<sequence>MALLRDSPSLKRTLLIFLFVFLQLACVNVNARHQHGHHQHHHRKHVREVHDNSSNPKSYESATGNSKLSPDLAKEQIMSALKALSVVNRLRLQNIRFNTNEFANVSSRDDLPNTAPPLDLDVALEDLTVAEKRWIKKRKAATGSKNTTETYSYSIPDELREAARLVAELSPPETPQGDHESIAAKMRKKYALKTNDTNVPKQSLVKVTGLEGNFPFETVQTSSSLDARDTAAGTYWMANMEVQRGSSPYAPTGYKVWRNVKDFGAKGDGVTDDTAAINLAISSGGRCGANCGSSTIHPAVVYFPPGTYLVSSSIIQYYNTQFLGDPHSIPTILAAWSFVGLGVITSDVYISDNEQWYINQNNFLRSIKNFKIDIRNTFPDAYICGIHWQVAQGTSLENIEFYALTGTTQQGIYMENGSGGFLSDLIFVGGNFGAYFGNQQFTTSHLVFVNCNNALQVHWDWAWTMVDIIIEGLAGGPASSGQPVGSLIIMDSLIANTPVGIKTSLLAENSTALLVQNTGFYNVERAIIDVVSSTTLVNGGNEVLVENWGFGFAVTEGKDASSAFMNGVNIPVMNRTESLLAPLGAGDFNRNFFTRRRPTYYDIGRSEVLDVKSYGAKGDGVTDDTAVLNSCFQLAGNLSAIVYIPHGVYIIKDTLKIPVGSRVIGQAWSQIMATGAKFESEASPHVAVQVGQEGDVGIIEIQDLMFTVRGKTSGAVIVEWNVHESTQGSAGMWDTHIRVGGAIGSNLQKEHCPTGAVNRDCMAASLLLHLTPKSSAYIENSWIWIADHDLDKVTQDKINIFAARGVLIESQGPTWLYGTASEHAVLYQYQLSGAKDIFMAMIQTESPYFQSTPKAPAPFKPGYFRDDPTFEHCPLNSDTCAVSWAVRIVDSQTVYILGAGLYSFFSKYNQACLTTENCQDRGFEIEQSHDVWIYNLCTKAMVEMISPVGENSLSAADNQNGFLASILAYVRPADETIGNRNFTGFQLYEMDSFEGEGLSNTCKTALLQTIKCDGYMIGFQDPGYRGSLDNAEQTASVCDTGCGASLKSWYDNVASNCRGHTVRDAVPTKQGGTIWAGYNETCFKDATGRYCNDIIDEFTLVDNIKAMPKSELCSFCNVQKLKMMQSSRYSYYDNFYKQELEYIYANCPGTSGPTDLHPPLINTEPEVEPFCLSGEYYTTVTGDTCDSVASTHQVASASLFTGNSESYPFINCAAANTLKPGLDLCLPLTCTTYSIVANDTCISIERSQGLRPGDLRKYNPWIDFDCVTLHDTIPAYGRVLCISPQGGAYDPVGESPGPITPPTTDDGYTRQKIPPPANSTVAPGTTMLCGKWHTMVAGESCASICSRNIITSSLFLASNPSLTEGAGCTGTLVVGHTYCVGPVRV</sequence>
<evidence type="ECO:0000259" key="3">
    <source>
        <dbReference type="PROSITE" id="PS51782"/>
    </source>
</evidence>
<dbReference type="InterPro" id="IPR036779">
    <property type="entry name" value="LysM_dom_sf"/>
</dbReference>
<dbReference type="InterPro" id="IPR012334">
    <property type="entry name" value="Pectin_lyas_fold"/>
</dbReference>
<feature type="domain" description="LysM" evidence="3">
    <location>
        <begin position="1175"/>
        <end position="1226"/>
    </location>
</feature>
<dbReference type="InterPro" id="IPR024535">
    <property type="entry name" value="RHGA/B-epi-like_pectate_lyase"/>
</dbReference>
<accession>A0A3N4I4G2</accession>